<evidence type="ECO:0000313" key="9">
    <source>
        <dbReference type="EMBL" id="PAA85092.1"/>
    </source>
</evidence>
<feature type="transmembrane region" description="Helical" evidence="7">
    <location>
        <begin position="151"/>
        <end position="183"/>
    </location>
</feature>
<proteinExistence type="inferred from homology"/>
<feature type="transmembrane region" description="Helical" evidence="7">
    <location>
        <begin position="98"/>
        <end position="131"/>
    </location>
</feature>
<dbReference type="Pfam" id="PF04511">
    <property type="entry name" value="DER1"/>
    <property type="match status" value="1"/>
</dbReference>
<evidence type="ECO:0000256" key="3">
    <source>
        <dbReference type="ARBA" id="ARBA00022692"/>
    </source>
</evidence>
<dbReference type="Proteomes" id="UP000215902">
    <property type="component" value="Unassembled WGS sequence"/>
</dbReference>
<gene>
    <name evidence="9" type="ORF">BOX15_Mlig023509g1</name>
    <name evidence="10" type="ORF">BOX15_Mlig028359g2</name>
</gene>
<evidence type="ECO:0000313" key="10">
    <source>
        <dbReference type="EMBL" id="PAA92870.1"/>
    </source>
</evidence>
<evidence type="ECO:0000256" key="6">
    <source>
        <dbReference type="ARBA" id="ARBA00023136"/>
    </source>
</evidence>
<feature type="transmembrane region" description="Helical" evidence="7">
    <location>
        <begin position="21"/>
        <end position="41"/>
    </location>
</feature>
<protein>
    <recommendedName>
        <fullName evidence="7">Derlin</fullName>
    </recommendedName>
</protein>
<feature type="region of interest" description="Disordered" evidence="8">
    <location>
        <begin position="209"/>
        <end position="234"/>
    </location>
</feature>
<reference evidence="9 11" key="1">
    <citation type="submission" date="2017-06" db="EMBL/GenBank/DDBJ databases">
        <title>A platform for efficient transgenesis in Macrostomum lignano, a flatworm model organism for stem cell research.</title>
        <authorList>
            <person name="Berezikov E."/>
        </authorList>
    </citation>
    <scope>NUCLEOTIDE SEQUENCE [LARGE SCALE GENOMIC DNA]</scope>
    <source>
        <strain evidence="9">DV1</strain>
        <tissue evidence="9">Whole organism</tissue>
    </source>
</reference>
<keyword evidence="11" id="KW-1185">Reference proteome</keyword>
<comment type="subcellular location">
    <subcellularLocation>
        <location evidence="1 7">Endoplasmic reticulum membrane</location>
        <topology evidence="1 7">Multi-pass membrane protein</topology>
    </subcellularLocation>
</comment>
<dbReference type="OrthoDB" id="1716531at2759"/>
<evidence type="ECO:0000256" key="4">
    <source>
        <dbReference type="ARBA" id="ARBA00022824"/>
    </source>
</evidence>
<dbReference type="GO" id="GO:0005789">
    <property type="term" value="C:endoplasmic reticulum membrane"/>
    <property type="evidence" value="ECO:0007669"/>
    <property type="project" value="UniProtKB-SubCell"/>
</dbReference>
<accession>A0A267GIP7</accession>
<evidence type="ECO:0000256" key="8">
    <source>
        <dbReference type="SAM" id="MobiDB-lite"/>
    </source>
</evidence>
<dbReference type="EMBL" id="NIVC01000349">
    <property type="protein sequence ID" value="PAA85092.1"/>
    <property type="molecule type" value="Genomic_DNA"/>
</dbReference>
<evidence type="ECO:0000256" key="5">
    <source>
        <dbReference type="ARBA" id="ARBA00022989"/>
    </source>
</evidence>
<dbReference type="STRING" id="282301.A0A267GIP7"/>
<dbReference type="AlphaFoldDB" id="A0A267GIP7"/>
<dbReference type="EMBL" id="NIVC01000038">
    <property type="protein sequence ID" value="PAA92870.1"/>
    <property type="molecule type" value="Genomic_DNA"/>
</dbReference>
<organism evidence="9 11">
    <name type="scientific">Macrostomum lignano</name>
    <dbReference type="NCBI Taxonomy" id="282301"/>
    <lineage>
        <taxon>Eukaryota</taxon>
        <taxon>Metazoa</taxon>
        <taxon>Spiralia</taxon>
        <taxon>Lophotrochozoa</taxon>
        <taxon>Platyhelminthes</taxon>
        <taxon>Rhabditophora</taxon>
        <taxon>Macrostomorpha</taxon>
        <taxon>Macrostomida</taxon>
        <taxon>Macrostomidae</taxon>
        <taxon>Macrostomum</taxon>
    </lineage>
</organism>
<keyword evidence="6 7" id="KW-0472">Membrane</keyword>
<evidence type="ECO:0000256" key="2">
    <source>
        <dbReference type="ARBA" id="ARBA00008917"/>
    </source>
</evidence>
<dbReference type="PANTHER" id="PTHR11009">
    <property type="entry name" value="DER1-LIKE PROTEIN, DERLIN"/>
    <property type="match status" value="1"/>
</dbReference>
<dbReference type="InterPro" id="IPR035952">
    <property type="entry name" value="Rhomboid-like_sf"/>
</dbReference>
<comment type="similarity">
    <text evidence="2 7">Belongs to the derlin family.</text>
</comment>
<evidence type="ECO:0000256" key="1">
    <source>
        <dbReference type="ARBA" id="ARBA00004477"/>
    </source>
</evidence>
<keyword evidence="5 7" id="KW-1133">Transmembrane helix</keyword>
<comment type="function">
    <text evidence="7">May be involved in the degradation of misfolded endoplasmic reticulum (ER) luminal proteins.</text>
</comment>
<sequence length="234" mass="27409">MNNILQEYLQIPVITRGYTTACLLTTLAVQLDIVSPFQLYFHPTLIFKNLQLWRLITNFCFFGTFGFNFFFNMVFNYRYCRMLEENSFRGRTSDFALMFIFGGCFMTLAGLFVNMVFLSQAFTIMIVYVWSRRNPFIRMNFFGLLTFQAPYLPWVLMAFSFLLGNVIIVDAMGIAAGHVYYFLEDVFPRQRNGFRVLRTPQFLKTLFDAPPGQQDPNYQPLPEEERPGGFNWGL</sequence>
<dbReference type="SUPFAM" id="SSF144091">
    <property type="entry name" value="Rhomboid-like"/>
    <property type="match status" value="1"/>
</dbReference>
<dbReference type="InterPro" id="IPR007599">
    <property type="entry name" value="DER1"/>
</dbReference>
<evidence type="ECO:0000313" key="11">
    <source>
        <dbReference type="Proteomes" id="UP000215902"/>
    </source>
</evidence>
<name>A0A267GIP7_9PLAT</name>
<keyword evidence="4 7" id="KW-0256">Endoplasmic reticulum</keyword>
<evidence type="ECO:0000256" key="7">
    <source>
        <dbReference type="RuleBase" id="RU363059"/>
    </source>
</evidence>
<dbReference type="GO" id="GO:0036503">
    <property type="term" value="P:ERAD pathway"/>
    <property type="evidence" value="ECO:0007669"/>
    <property type="project" value="UniProtKB-ARBA"/>
</dbReference>
<keyword evidence="3 7" id="KW-0812">Transmembrane</keyword>
<feature type="transmembrane region" description="Helical" evidence="7">
    <location>
        <begin position="53"/>
        <end position="77"/>
    </location>
</feature>
<comment type="caution">
    <text evidence="9">The sequence shown here is derived from an EMBL/GenBank/DDBJ whole genome shotgun (WGS) entry which is preliminary data.</text>
</comment>
<dbReference type="FunFam" id="1.20.1540.10:FF:000016">
    <property type="entry name" value="Derlin"/>
    <property type="match status" value="1"/>
</dbReference>